<dbReference type="InterPro" id="IPR000089">
    <property type="entry name" value="Biotin_lipoyl"/>
</dbReference>
<keyword evidence="4" id="KW-1185">Reference proteome</keyword>
<keyword evidence="3" id="KW-0614">Plasmid</keyword>
<accession>A0A1J0WNS7</accession>
<dbReference type="RefSeq" id="WP_071974315.1">
    <property type="nucleotide sequence ID" value="NZ_CP018080.1"/>
</dbReference>
<dbReference type="EMBL" id="CP018080">
    <property type="protein sequence ID" value="APE46004.1"/>
    <property type="molecule type" value="Genomic_DNA"/>
</dbReference>
<dbReference type="OrthoDB" id="8902504at2"/>
<dbReference type="PANTHER" id="PTHR45266:SF3">
    <property type="entry name" value="OXALOACETATE DECARBOXYLASE ALPHA CHAIN"/>
    <property type="match status" value="1"/>
</dbReference>
<dbReference type="PANTHER" id="PTHR45266">
    <property type="entry name" value="OXALOACETATE DECARBOXYLASE ALPHA CHAIN"/>
    <property type="match status" value="1"/>
</dbReference>
<dbReference type="AlphaFoldDB" id="A0A1J0WNS7"/>
<dbReference type="Gene3D" id="2.40.50.100">
    <property type="match status" value="1"/>
</dbReference>
<geneLocation type="plasmid" evidence="3 4">
    <name>unnamed4</name>
</geneLocation>
<dbReference type="CDD" id="cd06850">
    <property type="entry name" value="biotinyl_domain"/>
    <property type="match status" value="1"/>
</dbReference>
<dbReference type="SUPFAM" id="SSF51230">
    <property type="entry name" value="Single hybrid motif"/>
    <property type="match status" value="1"/>
</dbReference>
<reference evidence="3 4" key="1">
    <citation type="submission" date="2016-11" db="EMBL/GenBank/DDBJ databases">
        <title>Complete genome sequence of Sulfitobacter sp. AM1-D1, a toxic bacteria associated with marine dinoflagellate Alexandrium minutum in East China Sea.</title>
        <authorList>
            <person name="Yang Q."/>
            <person name="Zhang X."/>
            <person name="Tian X."/>
        </authorList>
    </citation>
    <scope>NUCLEOTIDE SEQUENCE [LARGE SCALE GENOMIC DNA]</scope>
    <source>
        <strain evidence="3 4">AM1-D1</strain>
        <plasmid evidence="3 4">unnamed4</plasmid>
    </source>
</reference>
<protein>
    <recommendedName>
        <fullName evidence="2">Lipoyl-binding domain-containing protein</fullName>
    </recommendedName>
</protein>
<evidence type="ECO:0000259" key="2">
    <source>
        <dbReference type="PROSITE" id="PS50968"/>
    </source>
</evidence>
<dbReference type="FunFam" id="2.40.50.100:FF:000003">
    <property type="entry name" value="Acetyl-CoA carboxylase biotin carboxyl carrier protein"/>
    <property type="match status" value="1"/>
</dbReference>
<evidence type="ECO:0000256" key="1">
    <source>
        <dbReference type="ARBA" id="ARBA00023267"/>
    </source>
</evidence>
<dbReference type="Pfam" id="PF00364">
    <property type="entry name" value="Biotin_lipoyl"/>
    <property type="match status" value="1"/>
</dbReference>
<keyword evidence="1" id="KW-0092">Biotin</keyword>
<organism evidence="3 4">
    <name type="scientific">Sulfitobacter alexandrii</name>
    <dbReference type="NCBI Taxonomy" id="1917485"/>
    <lineage>
        <taxon>Bacteria</taxon>
        <taxon>Pseudomonadati</taxon>
        <taxon>Pseudomonadota</taxon>
        <taxon>Alphaproteobacteria</taxon>
        <taxon>Rhodobacterales</taxon>
        <taxon>Roseobacteraceae</taxon>
        <taxon>Sulfitobacter</taxon>
    </lineage>
</organism>
<dbReference type="KEGG" id="suam:BOO69_20845"/>
<dbReference type="PROSITE" id="PS50968">
    <property type="entry name" value="BIOTINYL_LIPOYL"/>
    <property type="match status" value="1"/>
</dbReference>
<proteinExistence type="predicted"/>
<gene>
    <name evidence="3" type="ORF">BOO69_20845</name>
</gene>
<evidence type="ECO:0000313" key="3">
    <source>
        <dbReference type="EMBL" id="APE46004.1"/>
    </source>
</evidence>
<dbReference type="InterPro" id="IPR050709">
    <property type="entry name" value="Biotin_Carboxyl_Carrier/Decarb"/>
</dbReference>
<dbReference type="InterPro" id="IPR011053">
    <property type="entry name" value="Single_hybrid_motif"/>
</dbReference>
<name>A0A1J0WNS7_9RHOB</name>
<dbReference type="Proteomes" id="UP000181897">
    <property type="component" value="Plasmid unnamed4"/>
</dbReference>
<evidence type="ECO:0000313" key="4">
    <source>
        <dbReference type="Proteomes" id="UP000181897"/>
    </source>
</evidence>
<sequence>MPFRIILDGTEREIDIIRRRPHLVVAIDGREHTVQDTGTAGAGQGTLTIGDTPLPYARVETPGGVVLRSGGRTYTANLLAEGEDAAGGGASEVRAPMPGAVISVAVAAGDTVTAGTPVLTIESMKLETVLLAPRDGTIAEVLVSQGDAFEKDQVLARLEEDAGENDAQD</sequence>
<feature type="domain" description="Lipoyl-binding" evidence="2">
    <location>
        <begin position="84"/>
        <end position="159"/>
    </location>
</feature>